<dbReference type="EMBL" id="JAPEUV010000253">
    <property type="protein sequence ID" value="KAJ4329891.1"/>
    <property type="molecule type" value="Genomic_DNA"/>
</dbReference>
<keyword evidence="1" id="KW-1133">Transmembrane helix</keyword>
<feature type="domain" description="SMP-30/Gluconolactonase/LRE-like region" evidence="2">
    <location>
        <begin position="169"/>
        <end position="341"/>
    </location>
</feature>
<dbReference type="SUPFAM" id="SSF63829">
    <property type="entry name" value="Calcium-dependent phosphotriesterase"/>
    <property type="match status" value="1"/>
</dbReference>
<dbReference type="InterPro" id="IPR011042">
    <property type="entry name" value="6-blade_b-propeller_TolB-like"/>
</dbReference>
<dbReference type="AlphaFoldDB" id="A0A9W9BV06"/>
<protein>
    <recommendedName>
        <fullName evidence="2">SMP-30/Gluconolactonase/LRE-like region domain-containing protein</fullName>
    </recommendedName>
</protein>
<name>A0A9W9BV06_9PLEO</name>
<gene>
    <name evidence="3" type="ORF">N0V87_010484</name>
</gene>
<evidence type="ECO:0000313" key="4">
    <source>
        <dbReference type="Proteomes" id="UP001140562"/>
    </source>
</evidence>
<reference evidence="3" key="1">
    <citation type="submission" date="2022-10" db="EMBL/GenBank/DDBJ databases">
        <title>Tapping the CABI collections for fungal endophytes: first genome assemblies for Collariella, Neodidymelliopsis, Ascochyta clinopodiicola, Didymella pomorum, Didymosphaeria variabile, Neocosmospora piperis and Neocucurbitaria cava.</title>
        <authorList>
            <person name="Hill R."/>
        </authorList>
    </citation>
    <scope>NUCLEOTIDE SEQUENCE</scope>
    <source>
        <strain evidence="3">IMI 360193</strain>
    </source>
</reference>
<organism evidence="3 4">
    <name type="scientific">Didymella glomerata</name>
    <dbReference type="NCBI Taxonomy" id="749621"/>
    <lineage>
        <taxon>Eukaryota</taxon>
        <taxon>Fungi</taxon>
        <taxon>Dikarya</taxon>
        <taxon>Ascomycota</taxon>
        <taxon>Pezizomycotina</taxon>
        <taxon>Dothideomycetes</taxon>
        <taxon>Pleosporomycetidae</taxon>
        <taxon>Pleosporales</taxon>
        <taxon>Pleosporineae</taxon>
        <taxon>Didymellaceae</taxon>
        <taxon>Didymella</taxon>
    </lineage>
</organism>
<keyword evidence="4" id="KW-1185">Reference proteome</keyword>
<dbReference type="InterPro" id="IPR013658">
    <property type="entry name" value="SGL"/>
</dbReference>
<comment type="caution">
    <text evidence="3">The sequence shown here is derived from an EMBL/GenBank/DDBJ whole genome shotgun (WGS) entry which is preliminary data.</text>
</comment>
<accession>A0A9W9BV06</accession>
<evidence type="ECO:0000259" key="2">
    <source>
        <dbReference type="Pfam" id="PF08450"/>
    </source>
</evidence>
<dbReference type="InterPro" id="IPR052988">
    <property type="entry name" value="Oryzine_lactonohydrolase"/>
</dbReference>
<sequence length="382" mass="41828">MEAGQAFIWKIIITTVIAAVMSSIIPVDLLSYATNPAYINTLASTNVSNPTTIELLAYDPSFAAVIGEQATARQLYSLDYQAFHEAGVYNKETNKLYVTSNWAGDFNNPINVTVIDLANNYSFTSTRYAELAEANGGTSYFPPGTEGNGSFPSRVLYCDEGDFYNYSALVSVDPVTGASEKILTSFLGRNFSSPNDVRQHPETGDLWFTDADYGYFQNFRPAPTIPKQVYRFSPKTGEIAVVADGFVQPNGLEFSPDLKTLYISDTGAQEFAKNLTRPASLYAFDIINKKTLAGRRTFAYADNGFPDGVHCDTEGNVWAGCGDGLHTWNPEGTLLGKIWTGLETNNFAFLPGAVMIFTNAQLWIVENVAAKGREVCRDFGVC</sequence>
<keyword evidence="1" id="KW-0812">Transmembrane</keyword>
<keyword evidence="1" id="KW-0472">Membrane</keyword>
<dbReference type="Pfam" id="PF08450">
    <property type="entry name" value="SGL"/>
    <property type="match status" value="1"/>
</dbReference>
<dbReference type="PANTHER" id="PTHR47064">
    <property type="entry name" value="PUTATIVE (AFU_ORTHOLOGUE AFUA_1G08990)-RELATED"/>
    <property type="match status" value="1"/>
</dbReference>
<dbReference type="OrthoDB" id="423498at2759"/>
<dbReference type="PANTHER" id="PTHR47064:SF2">
    <property type="entry name" value="SMP-30_GLUCONOLACTONASE_LRE-LIKE REGION DOMAIN-CONTAINING PROTEIN-RELATED"/>
    <property type="match status" value="1"/>
</dbReference>
<evidence type="ECO:0000256" key="1">
    <source>
        <dbReference type="SAM" id="Phobius"/>
    </source>
</evidence>
<dbReference type="Proteomes" id="UP001140562">
    <property type="component" value="Unassembled WGS sequence"/>
</dbReference>
<proteinExistence type="predicted"/>
<feature type="transmembrane region" description="Helical" evidence="1">
    <location>
        <begin position="7"/>
        <end position="27"/>
    </location>
</feature>
<evidence type="ECO:0000313" key="3">
    <source>
        <dbReference type="EMBL" id="KAJ4329891.1"/>
    </source>
</evidence>
<dbReference type="Gene3D" id="2.120.10.30">
    <property type="entry name" value="TolB, C-terminal domain"/>
    <property type="match status" value="1"/>
</dbReference>